<dbReference type="InterPro" id="IPR014004">
    <property type="entry name" value="Transpt-assoc_nodulatn_dom_bac"/>
</dbReference>
<dbReference type="Pfam" id="PF04972">
    <property type="entry name" value="BON"/>
    <property type="match status" value="1"/>
</dbReference>
<evidence type="ECO:0000313" key="9">
    <source>
        <dbReference type="Proteomes" id="UP001058124"/>
    </source>
</evidence>
<evidence type="ECO:0000256" key="5">
    <source>
        <dbReference type="ARBA" id="ARBA00070588"/>
    </source>
</evidence>
<feature type="domain" description="BON" evidence="7">
    <location>
        <begin position="37"/>
        <end position="104"/>
    </location>
</feature>
<gene>
    <name evidence="8" type="ORF">SOASR030_13060</name>
</gene>
<proteinExistence type="predicted"/>
<protein>
    <recommendedName>
        <fullName evidence="5">Osmotically-inducible protein Y</fullName>
    </recommendedName>
</protein>
<keyword evidence="9" id="KW-1185">Reference proteome</keyword>
<dbReference type="Gene3D" id="3.30.1340.30">
    <property type="match status" value="1"/>
</dbReference>
<keyword evidence="4" id="KW-0574">Periplasm</keyword>
<feature type="chain" id="PRO_5043764278" description="Osmotically-inducible protein Y" evidence="6">
    <location>
        <begin position="22"/>
        <end position="104"/>
    </location>
</feature>
<dbReference type="RefSeq" id="WP_027274124.1">
    <property type="nucleotide sequence ID" value="NZ_BRLH01000002.1"/>
</dbReference>
<accession>A0AAV5N0L9</accession>
<dbReference type="InterPro" id="IPR007055">
    <property type="entry name" value="BON_dom"/>
</dbReference>
<evidence type="ECO:0000256" key="1">
    <source>
        <dbReference type="ARBA" id="ARBA00004418"/>
    </source>
</evidence>
<evidence type="ECO:0000256" key="3">
    <source>
        <dbReference type="ARBA" id="ARBA00022737"/>
    </source>
</evidence>
<sequence length="104" mass="10993">MKLIRPIAALLSAIIIAFTVAACAPTEKTEGTGGYIDDSVVTTKVKAALLGEKTIRSTQITVTTFKGRVQLSGFVRSQDEARAAVDVTKTVEGVRSVANDLIVK</sequence>
<dbReference type="AlphaFoldDB" id="A0AAV5N0L9"/>
<name>A0AAV5N0L9_9GAMM</name>
<dbReference type="GO" id="GO:0042597">
    <property type="term" value="C:periplasmic space"/>
    <property type="evidence" value="ECO:0007669"/>
    <property type="project" value="UniProtKB-SubCell"/>
</dbReference>
<dbReference type="SMART" id="SM00749">
    <property type="entry name" value="BON"/>
    <property type="match status" value="1"/>
</dbReference>
<dbReference type="FunFam" id="3.30.1340.30:FF:000001">
    <property type="entry name" value="Molecular chaperone OsmY"/>
    <property type="match status" value="1"/>
</dbReference>
<dbReference type="Proteomes" id="UP001058124">
    <property type="component" value="Unassembled WGS sequence"/>
</dbReference>
<evidence type="ECO:0000313" key="8">
    <source>
        <dbReference type="EMBL" id="GKX55194.1"/>
    </source>
</evidence>
<dbReference type="PROSITE" id="PS50914">
    <property type="entry name" value="BON"/>
    <property type="match status" value="1"/>
</dbReference>
<dbReference type="InterPro" id="IPR051686">
    <property type="entry name" value="Lipoprotein_DolP"/>
</dbReference>
<evidence type="ECO:0000259" key="7">
    <source>
        <dbReference type="PROSITE" id="PS50914"/>
    </source>
</evidence>
<dbReference type="PANTHER" id="PTHR34606">
    <property type="entry name" value="BON DOMAIN-CONTAINING PROTEIN"/>
    <property type="match status" value="1"/>
</dbReference>
<keyword evidence="2 6" id="KW-0732">Signal</keyword>
<evidence type="ECO:0000256" key="6">
    <source>
        <dbReference type="SAM" id="SignalP"/>
    </source>
</evidence>
<comment type="subcellular location">
    <subcellularLocation>
        <location evidence="1">Periplasm</location>
    </subcellularLocation>
</comment>
<evidence type="ECO:0000256" key="4">
    <source>
        <dbReference type="ARBA" id="ARBA00022764"/>
    </source>
</evidence>
<dbReference type="PROSITE" id="PS51257">
    <property type="entry name" value="PROKAR_LIPOPROTEIN"/>
    <property type="match status" value="1"/>
</dbReference>
<feature type="signal peptide" evidence="6">
    <location>
        <begin position="1"/>
        <end position="21"/>
    </location>
</feature>
<keyword evidence="8" id="KW-0449">Lipoprotein</keyword>
<comment type="caution">
    <text evidence="8">The sequence shown here is derived from an EMBL/GenBank/DDBJ whole genome shotgun (WGS) entry which is preliminary data.</text>
</comment>
<keyword evidence="3" id="KW-0677">Repeat</keyword>
<organism evidence="8 9">
    <name type="scientific">Leminorella grimontii</name>
    <dbReference type="NCBI Taxonomy" id="82981"/>
    <lineage>
        <taxon>Bacteria</taxon>
        <taxon>Pseudomonadati</taxon>
        <taxon>Pseudomonadota</taxon>
        <taxon>Gammaproteobacteria</taxon>
        <taxon>Enterobacterales</taxon>
        <taxon>Budviciaceae</taxon>
        <taxon>Leminorella</taxon>
    </lineage>
</organism>
<evidence type="ECO:0000256" key="2">
    <source>
        <dbReference type="ARBA" id="ARBA00022729"/>
    </source>
</evidence>
<dbReference type="PANTHER" id="PTHR34606:SF16">
    <property type="entry name" value="BON DOMAIN-CONTAINING PROTEIN"/>
    <property type="match status" value="1"/>
</dbReference>
<reference evidence="8" key="1">
    <citation type="submission" date="2022-06" db="EMBL/GenBank/DDBJ databases">
        <title>Draft genome sequences of Leminorella grimontii str. JCM5902.</title>
        <authorList>
            <person name="Wakabayashi Y."/>
            <person name="Kojima K."/>
        </authorList>
    </citation>
    <scope>NUCLEOTIDE SEQUENCE</scope>
    <source>
        <strain evidence="8">JCM 5902</strain>
    </source>
</reference>
<dbReference type="EMBL" id="BRLH01000002">
    <property type="protein sequence ID" value="GKX55194.1"/>
    <property type="molecule type" value="Genomic_DNA"/>
</dbReference>